<dbReference type="Pfam" id="PF16884">
    <property type="entry name" value="ADH_N_2"/>
    <property type="match status" value="1"/>
</dbReference>
<dbReference type="InterPro" id="IPR045010">
    <property type="entry name" value="MDR_fam"/>
</dbReference>
<sequence length="352" mass="38281">MVANKSFLFKEIPAFAPEAGKTVATEVREFDLNQDAPSNGAIVKGLYFSLDPSFRFRMHGPEVKSYAPGFKLNEPFAGYAIVQILKSNHSKVAVGDVVFGRFEVAEYSVATAETLDLSITRKIDNSFGVPLSNFLGILGTTGLAAYASLYEIGKPKKGETIFISSAAGAIGQIVGQIAKHEGLKVIGSVGDDRKLDFILKELGFDGGWNYKNEKPHDALKRLAPEGLDIYYENVGGEQLEAAIDNMKPYGRIIGCGMISQYNLPYDQKYGVKNLMSLVAKRVTFQGFIVGDPGYGPKYYNERNEKIGAWLAEGSITSKEHIVDGMDKAPEALVAMLEGKSLGKTIVKVADPE</sequence>
<keyword evidence="1" id="KW-0560">Oxidoreductase</keyword>
<feature type="domain" description="Enoyl reductase (ER)" evidence="2">
    <location>
        <begin position="41"/>
        <end position="346"/>
    </location>
</feature>
<dbReference type="FunFam" id="3.40.50.720:FF:000121">
    <property type="entry name" value="Prostaglandin reductase 2"/>
    <property type="match status" value="1"/>
</dbReference>
<dbReference type="GO" id="GO:0016628">
    <property type="term" value="F:oxidoreductase activity, acting on the CH-CH group of donors, NAD or NADP as acceptor"/>
    <property type="evidence" value="ECO:0007669"/>
    <property type="project" value="InterPro"/>
</dbReference>
<accession>A0A0U1M0U1</accession>
<keyword evidence="4" id="KW-1185">Reference proteome</keyword>
<evidence type="ECO:0000259" key="2">
    <source>
        <dbReference type="SMART" id="SM00829"/>
    </source>
</evidence>
<evidence type="ECO:0000256" key="1">
    <source>
        <dbReference type="ARBA" id="ARBA00023002"/>
    </source>
</evidence>
<proteinExistence type="predicted"/>
<dbReference type="Gene3D" id="3.40.50.720">
    <property type="entry name" value="NAD(P)-binding Rossmann-like Domain"/>
    <property type="match status" value="1"/>
</dbReference>
<dbReference type="Gene3D" id="3.90.180.10">
    <property type="entry name" value="Medium-chain alcohol dehydrogenases, catalytic domain"/>
    <property type="match status" value="1"/>
</dbReference>
<dbReference type="OMA" id="MISDYNT"/>
<dbReference type="InterPro" id="IPR011032">
    <property type="entry name" value="GroES-like_sf"/>
</dbReference>
<dbReference type="SUPFAM" id="SSF50129">
    <property type="entry name" value="GroES-like"/>
    <property type="match status" value="1"/>
</dbReference>
<dbReference type="SUPFAM" id="SSF51735">
    <property type="entry name" value="NAD(P)-binding Rossmann-fold domains"/>
    <property type="match status" value="1"/>
</dbReference>
<dbReference type="AlphaFoldDB" id="A0A0U1M0U1"/>
<dbReference type="InterPro" id="IPR013149">
    <property type="entry name" value="ADH-like_C"/>
</dbReference>
<dbReference type="STRING" id="28573.A0A0U1M0U1"/>
<dbReference type="PANTHER" id="PTHR43205:SF7">
    <property type="entry name" value="PROSTAGLANDIN REDUCTASE 1"/>
    <property type="match status" value="1"/>
</dbReference>
<dbReference type="CDD" id="cd05288">
    <property type="entry name" value="PGDH"/>
    <property type="match status" value="1"/>
</dbReference>
<dbReference type="OrthoDB" id="809632at2759"/>
<evidence type="ECO:0000313" key="3">
    <source>
        <dbReference type="EMBL" id="CRG89164.1"/>
    </source>
</evidence>
<dbReference type="InterPro" id="IPR020843">
    <property type="entry name" value="ER"/>
</dbReference>
<reference evidence="3 4" key="1">
    <citation type="submission" date="2015-04" db="EMBL/GenBank/DDBJ databases">
        <authorList>
            <person name="Syromyatnikov M.Y."/>
            <person name="Popov V.N."/>
        </authorList>
    </citation>
    <scope>NUCLEOTIDE SEQUENCE [LARGE SCALE GENOMIC DNA]</scope>
    <source>
        <strain evidence="3">WF-38-12</strain>
    </source>
</reference>
<dbReference type="InterPro" id="IPR041694">
    <property type="entry name" value="ADH_N_2"/>
</dbReference>
<dbReference type="PANTHER" id="PTHR43205">
    <property type="entry name" value="PROSTAGLANDIN REDUCTASE"/>
    <property type="match status" value="1"/>
</dbReference>
<dbReference type="Pfam" id="PF00107">
    <property type="entry name" value="ADH_zinc_N"/>
    <property type="match status" value="1"/>
</dbReference>
<organism evidence="3 4">
    <name type="scientific">Talaromyces islandicus</name>
    <name type="common">Penicillium islandicum</name>
    <dbReference type="NCBI Taxonomy" id="28573"/>
    <lineage>
        <taxon>Eukaryota</taxon>
        <taxon>Fungi</taxon>
        <taxon>Dikarya</taxon>
        <taxon>Ascomycota</taxon>
        <taxon>Pezizomycotina</taxon>
        <taxon>Eurotiomycetes</taxon>
        <taxon>Eurotiomycetidae</taxon>
        <taxon>Eurotiales</taxon>
        <taxon>Trichocomaceae</taxon>
        <taxon>Talaromyces</taxon>
        <taxon>Talaromyces sect. Islandici</taxon>
    </lineage>
</organism>
<protein>
    <recommendedName>
        <fullName evidence="2">Enoyl reductase (ER) domain-containing protein</fullName>
    </recommendedName>
</protein>
<dbReference type="Proteomes" id="UP000054383">
    <property type="component" value="Unassembled WGS sequence"/>
</dbReference>
<gene>
    <name evidence="3" type="ORF">PISL3812_06200</name>
</gene>
<dbReference type="InterPro" id="IPR036291">
    <property type="entry name" value="NAD(P)-bd_dom_sf"/>
</dbReference>
<evidence type="ECO:0000313" key="4">
    <source>
        <dbReference type="Proteomes" id="UP000054383"/>
    </source>
</evidence>
<name>A0A0U1M0U1_TALIS</name>
<dbReference type="SMART" id="SM00829">
    <property type="entry name" value="PKS_ER"/>
    <property type="match status" value="1"/>
</dbReference>
<dbReference type="EMBL" id="CVMT01000005">
    <property type="protein sequence ID" value="CRG89164.1"/>
    <property type="molecule type" value="Genomic_DNA"/>
</dbReference>